<proteinExistence type="predicted"/>
<dbReference type="EMBL" id="JAIWYP010000009">
    <property type="protein sequence ID" value="KAH3772117.1"/>
    <property type="molecule type" value="Genomic_DNA"/>
</dbReference>
<feature type="region of interest" description="Disordered" evidence="1">
    <location>
        <begin position="1"/>
        <end position="104"/>
    </location>
</feature>
<reference evidence="2" key="2">
    <citation type="submission" date="2020-11" db="EMBL/GenBank/DDBJ databases">
        <authorList>
            <person name="McCartney M.A."/>
            <person name="Auch B."/>
            <person name="Kono T."/>
            <person name="Mallez S."/>
            <person name="Becker A."/>
            <person name="Gohl D.M."/>
            <person name="Silverstein K.A.T."/>
            <person name="Koren S."/>
            <person name="Bechman K.B."/>
            <person name="Herman A."/>
            <person name="Abrahante J.E."/>
            <person name="Garbe J."/>
        </authorList>
    </citation>
    <scope>NUCLEOTIDE SEQUENCE</scope>
    <source>
        <strain evidence="2">Duluth1</strain>
        <tissue evidence="2">Whole animal</tissue>
    </source>
</reference>
<gene>
    <name evidence="2" type="ORF">DPMN_173452</name>
</gene>
<accession>A0A9D4IGY5</accession>
<name>A0A9D4IGY5_DREPO</name>
<dbReference type="AlphaFoldDB" id="A0A9D4IGY5"/>
<keyword evidence="3" id="KW-1185">Reference proteome</keyword>
<evidence type="ECO:0000313" key="2">
    <source>
        <dbReference type="EMBL" id="KAH3772117.1"/>
    </source>
</evidence>
<feature type="compositionally biased region" description="Basic residues" evidence="1">
    <location>
        <begin position="1"/>
        <end position="10"/>
    </location>
</feature>
<organism evidence="2 3">
    <name type="scientific">Dreissena polymorpha</name>
    <name type="common">Zebra mussel</name>
    <name type="synonym">Mytilus polymorpha</name>
    <dbReference type="NCBI Taxonomy" id="45954"/>
    <lineage>
        <taxon>Eukaryota</taxon>
        <taxon>Metazoa</taxon>
        <taxon>Spiralia</taxon>
        <taxon>Lophotrochozoa</taxon>
        <taxon>Mollusca</taxon>
        <taxon>Bivalvia</taxon>
        <taxon>Autobranchia</taxon>
        <taxon>Heteroconchia</taxon>
        <taxon>Euheterodonta</taxon>
        <taxon>Imparidentia</taxon>
        <taxon>Neoheterodontei</taxon>
        <taxon>Myida</taxon>
        <taxon>Dreissenoidea</taxon>
        <taxon>Dreissenidae</taxon>
        <taxon>Dreissena</taxon>
    </lineage>
</organism>
<reference evidence="2" key="1">
    <citation type="journal article" date="2019" name="bioRxiv">
        <title>The Genome of the Zebra Mussel, Dreissena polymorpha: A Resource for Invasive Species Research.</title>
        <authorList>
            <person name="McCartney M.A."/>
            <person name="Auch B."/>
            <person name="Kono T."/>
            <person name="Mallez S."/>
            <person name="Zhang Y."/>
            <person name="Obille A."/>
            <person name="Becker A."/>
            <person name="Abrahante J.E."/>
            <person name="Garbe J."/>
            <person name="Badalamenti J.P."/>
            <person name="Herman A."/>
            <person name="Mangelson H."/>
            <person name="Liachko I."/>
            <person name="Sullivan S."/>
            <person name="Sone E.D."/>
            <person name="Koren S."/>
            <person name="Silverstein K.A.T."/>
            <person name="Beckman K.B."/>
            <person name="Gohl D.M."/>
        </authorList>
    </citation>
    <scope>NUCLEOTIDE SEQUENCE</scope>
    <source>
        <strain evidence="2">Duluth1</strain>
        <tissue evidence="2">Whole animal</tissue>
    </source>
</reference>
<comment type="caution">
    <text evidence="2">The sequence shown here is derived from an EMBL/GenBank/DDBJ whole genome shotgun (WGS) entry which is preliminary data.</text>
</comment>
<dbReference type="Proteomes" id="UP000828390">
    <property type="component" value="Unassembled WGS sequence"/>
</dbReference>
<evidence type="ECO:0000313" key="3">
    <source>
        <dbReference type="Proteomes" id="UP000828390"/>
    </source>
</evidence>
<evidence type="ECO:0000256" key="1">
    <source>
        <dbReference type="SAM" id="MobiDB-lite"/>
    </source>
</evidence>
<feature type="compositionally biased region" description="Basic and acidic residues" evidence="1">
    <location>
        <begin position="76"/>
        <end position="92"/>
    </location>
</feature>
<sequence length="200" mass="22584">MRYRRRKKLARINSRGTPEGQSGDVVKCDVSETSEEIGNNSEPENNGIHFMSPSMFLNGHGSDSHFTTKAVATDEESPKQPDDTDDTLHNNEVHIGPDGSGAHTVEVKSNGAVFDATNYTIPKKYEYDPDGQKQYQYHKRNVQLPQIQPRRLSLAPEYDEWSVTRTTGRNSSGSNRNSFETHRLKIGMIGTLRNARNNRY</sequence>
<protein>
    <submittedName>
        <fullName evidence="2">Uncharacterized protein</fullName>
    </submittedName>
</protein>